<protein>
    <recommendedName>
        <fullName evidence="4">RRM domain-containing protein</fullName>
    </recommendedName>
</protein>
<evidence type="ECO:0008006" key="4">
    <source>
        <dbReference type="Google" id="ProtNLM"/>
    </source>
</evidence>
<evidence type="ECO:0000313" key="3">
    <source>
        <dbReference type="Proteomes" id="UP001211907"/>
    </source>
</evidence>
<name>A0AAD5T703_9FUNG</name>
<feature type="compositionally biased region" description="Basic residues" evidence="1">
    <location>
        <begin position="177"/>
        <end position="191"/>
    </location>
</feature>
<gene>
    <name evidence="2" type="ORF">HK100_002855</name>
</gene>
<dbReference type="InterPro" id="IPR035979">
    <property type="entry name" value="RBD_domain_sf"/>
</dbReference>
<dbReference type="Proteomes" id="UP001211907">
    <property type="component" value="Unassembled WGS sequence"/>
</dbReference>
<feature type="compositionally biased region" description="Basic and acidic residues" evidence="1">
    <location>
        <begin position="130"/>
        <end position="143"/>
    </location>
</feature>
<evidence type="ECO:0000256" key="1">
    <source>
        <dbReference type="SAM" id="MobiDB-lite"/>
    </source>
</evidence>
<dbReference type="EMBL" id="JADGJH010000168">
    <property type="protein sequence ID" value="KAJ3135364.1"/>
    <property type="molecule type" value="Genomic_DNA"/>
</dbReference>
<proteinExistence type="predicted"/>
<accession>A0AAD5T703</accession>
<sequence length="202" mass="23558">MSDRSVSPAGNGGMNEERDDGREVKRQREKGIDREQEKETERPLRGRDRRDDSIKALFVRGLAQGTRFVFKCIHLFLMMKNFNSLCLFSAEDLTAAFENYGNVKDEADKAFDKIEYLTINGRRLTVEWAQGDRKTPIQMKSKEGSGGGRRRSSDRYRSHRSRSRSRSRDRGDNDRRRLSRSRSRSPPHRRNRSESRDVTDVE</sequence>
<feature type="region of interest" description="Disordered" evidence="1">
    <location>
        <begin position="1"/>
        <end position="47"/>
    </location>
</feature>
<feature type="compositionally biased region" description="Basic and acidic residues" evidence="1">
    <location>
        <begin position="166"/>
        <end position="176"/>
    </location>
</feature>
<feature type="region of interest" description="Disordered" evidence="1">
    <location>
        <begin position="130"/>
        <end position="202"/>
    </location>
</feature>
<keyword evidence="3" id="KW-1185">Reference proteome</keyword>
<dbReference type="AlphaFoldDB" id="A0AAD5T703"/>
<organism evidence="2 3">
    <name type="scientific">Physocladia obscura</name>
    <dbReference type="NCBI Taxonomy" id="109957"/>
    <lineage>
        <taxon>Eukaryota</taxon>
        <taxon>Fungi</taxon>
        <taxon>Fungi incertae sedis</taxon>
        <taxon>Chytridiomycota</taxon>
        <taxon>Chytridiomycota incertae sedis</taxon>
        <taxon>Chytridiomycetes</taxon>
        <taxon>Chytridiales</taxon>
        <taxon>Chytriomycetaceae</taxon>
        <taxon>Physocladia</taxon>
    </lineage>
</organism>
<feature type="compositionally biased region" description="Basic and acidic residues" evidence="1">
    <location>
        <begin position="15"/>
        <end position="47"/>
    </location>
</feature>
<dbReference type="SUPFAM" id="SSF54928">
    <property type="entry name" value="RNA-binding domain, RBD"/>
    <property type="match status" value="1"/>
</dbReference>
<dbReference type="GO" id="GO:0003676">
    <property type="term" value="F:nucleic acid binding"/>
    <property type="evidence" value="ECO:0007669"/>
    <property type="project" value="InterPro"/>
</dbReference>
<feature type="compositionally biased region" description="Basic and acidic residues" evidence="1">
    <location>
        <begin position="192"/>
        <end position="202"/>
    </location>
</feature>
<evidence type="ECO:0000313" key="2">
    <source>
        <dbReference type="EMBL" id="KAJ3135364.1"/>
    </source>
</evidence>
<reference evidence="2" key="1">
    <citation type="submission" date="2020-05" db="EMBL/GenBank/DDBJ databases">
        <title>Phylogenomic resolution of chytrid fungi.</title>
        <authorList>
            <person name="Stajich J.E."/>
            <person name="Amses K."/>
            <person name="Simmons R."/>
            <person name="Seto K."/>
            <person name="Myers J."/>
            <person name="Bonds A."/>
            <person name="Quandt C.A."/>
            <person name="Barry K."/>
            <person name="Liu P."/>
            <person name="Grigoriev I."/>
            <person name="Longcore J.E."/>
            <person name="James T.Y."/>
        </authorList>
    </citation>
    <scope>NUCLEOTIDE SEQUENCE</scope>
    <source>
        <strain evidence="2">JEL0513</strain>
    </source>
</reference>
<comment type="caution">
    <text evidence="2">The sequence shown here is derived from an EMBL/GenBank/DDBJ whole genome shotgun (WGS) entry which is preliminary data.</text>
</comment>